<dbReference type="EMBL" id="NHYE01004825">
    <property type="protein sequence ID" value="PPQ81800.1"/>
    <property type="molecule type" value="Genomic_DNA"/>
</dbReference>
<dbReference type="AlphaFoldDB" id="A0A409WTF7"/>
<proteinExistence type="predicted"/>
<name>A0A409WTF7_9AGAR</name>
<feature type="compositionally biased region" description="Polar residues" evidence="1">
    <location>
        <begin position="23"/>
        <end position="39"/>
    </location>
</feature>
<feature type="region of interest" description="Disordered" evidence="1">
    <location>
        <begin position="1"/>
        <end position="66"/>
    </location>
</feature>
<keyword evidence="3" id="KW-1185">Reference proteome</keyword>
<dbReference type="OrthoDB" id="2803783at2759"/>
<evidence type="ECO:0000313" key="2">
    <source>
        <dbReference type="EMBL" id="PPQ81800.1"/>
    </source>
</evidence>
<reference evidence="2 3" key="1">
    <citation type="journal article" date="2018" name="Evol. Lett.">
        <title>Horizontal gene cluster transfer increased hallucinogenic mushroom diversity.</title>
        <authorList>
            <person name="Reynolds H.T."/>
            <person name="Vijayakumar V."/>
            <person name="Gluck-Thaler E."/>
            <person name="Korotkin H.B."/>
            <person name="Matheny P.B."/>
            <person name="Slot J.C."/>
        </authorList>
    </citation>
    <scope>NUCLEOTIDE SEQUENCE [LARGE SCALE GENOMIC DNA]</scope>
    <source>
        <strain evidence="2 3">SRW20</strain>
    </source>
</reference>
<sequence>MSKRLHEQYRLHGNSDSPRLHGTSRSSTSSPLQDATSPTPCRPISSTRERPPHAQSQVAQPPVKDFPAIDAASSVDLNISKSRGHGQQSEQRLSGVKARTSGVAAKADKENAGVGSKRKAATLEKESNSKRSKKDRTRPSIQGLASDALARSSSPVSSQASAFSSLYDPTQYFKECLFDQLPADCDSGFRNTLVMLTSVAWHRGWDMLISEWLHFEGIYQFKGTCKFKPTHRPSVVSDWIKRARSSTYRPQIDARKFQKEFWTWWAFIQPQWRSIKDGDAPQVVKGNWDAVDVPGVNGWPSVLVALFFWGNALGANWKTTASWMNAVEDVYWVLVRVRSSHPVYV</sequence>
<feature type="compositionally biased region" description="Basic and acidic residues" evidence="1">
    <location>
        <begin position="1"/>
        <end position="10"/>
    </location>
</feature>
<feature type="compositionally biased region" description="Polar residues" evidence="1">
    <location>
        <begin position="81"/>
        <end position="92"/>
    </location>
</feature>
<organism evidence="2 3">
    <name type="scientific">Gymnopilus dilepis</name>
    <dbReference type="NCBI Taxonomy" id="231916"/>
    <lineage>
        <taxon>Eukaryota</taxon>
        <taxon>Fungi</taxon>
        <taxon>Dikarya</taxon>
        <taxon>Basidiomycota</taxon>
        <taxon>Agaricomycotina</taxon>
        <taxon>Agaricomycetes</taxon>
        <taxon>Agaricomycetidae</taxon>
        <taxon>Agaricales</taxon>
        <taxon>Agaricineae</taxon>
        <taxon>Hymenogastraceae</taxon>
        <taxon>Gymnopilus</taxon>
    </lineage>
</organism>
<dbReference type="STRING" id="231916.A0A409WTF7"/>
<dbReference type="InParanoid" id="A0A409WTF7"/>
<protein>
    <submittedName>
        <fullName evidence="2">Uncharacterized protein</fullName>
    </submittedName>
</protein>
<evidence type="ECO:0000256" key="1">
    <source>
        <dbReference type="SAM" id="MobiDB-lite"/>
    </source>
</evidence>
<evidence type="ECO:0000313" key="3">
    <source>
        <dbReference type="Proteomes" id="UP000284706"/>
    </source>
</evidence>
<accession>A0A409WTF7</accession>
<feature type="region of interest" description="Disordered" evidence="1">
    <location>
        <begin position="81"/>
        <end position="152"/>
    </location>
</feature>
<gene>
    <name evidence="2" type="ORF">CVT26_010043</name>
</gene>
<comment type="caution">
    <text evidence="2">The sequence shown here is derived from an EMBL/GenBank/DDBJ whole genome shotgun (WGS) entry which is preliminary data.</text>
</comment>
<dbReference type="Proteomes" id="UP000284706">
    <property type="component" value="Unassembled WGS sequence"/>
</dbReference>